<evidence type="ECO:0000256" key="2">
    <source>
        <dbReference type="ARBA" id="ARBA00022980"/>
    </source>
</evidence>
<dbReference type="GO" id="GO:0003735">
    <property type="term" value="F:structural constituent of ribosome"/>
    <property type="evidence" value="ECO:0007669"/>
    <property type="project" value="InterPro"/>
</dbReference>
<dbReference type="Gene3D" id="3.30.230.10">
    <property type="match status" value="1"/>
</dbReference>
<dbReference type="FunFam" id="3.30.230.10:FF:000001">
    <property type="entry name" value="30S ribosomal protein S9"/>
    <property type="match status" value="1"/>
</dbReference>
<evidence type="ECO:0000256" key="5">
    <source>
        <dbReference type="HAMAP-Rule" id="MF_00532"/>
    </source>
</evidence>
<sequence>MSDTERSNRAVYWGTGRRKTAVARVRLVPGEGKVVINGKPGDLYLQFNPTYIAGVKAPLETLGLENEYDVLVNAHGGGVTGQADAIRLGVARALCELAPENRKPLKVEGYMTRDPRCKERRKYGLKKARKAPQYSKR</sequence>
<evidence type="ECO:0000313" key="9">
    <source>
        <dbReference type="Proteomes" id="UP000631421"/>
    </source>
</evidence>
<name>A0A926Z6N2_9CYAN</name>
<dbReference type="PROSITE" id="PS00360">
    <property type="entry name" value="RIBOSOMAL_S9"/>
    <property type="match status" value="1"/>
</dbReference>
<dbReference type="PANTHER" id="PTHR21569">
    <property type="entry name" value="RIBOSOMAL PROTEIN S9"/>
    <property type="match status" value="1"/>
</dbReference>
<evidence type="ECO:0000313" key="8">
    <source>
        <dbReference type="EMBL" id="MBD2148924.1"/>
    </source>
</evidence>
<evidence type="ECO:0000256" key="4">
    <source>
        <dbReference type="ARBA" id="ARBA00035259"/>
    </source>
</evidence>
<feature type="region of interest" description="Disordered" evidence="7">
    <location>
        <begin position="118"/>
        <end position="137"/>
    </location>
</feature>
<reference evidence="8" key="2">
    <citation type="submission" date="2020-08" db="EMBL/GenBank/DDBJ databases">
        <authorList>
            <person name="Chen M."/>
            <person name="Teng W."/>
            <person name="Zhao L."/>
            <person name="Hu C."/>
            <person name="Zhou Y."/>
            <person name="Han B."/>
            <person name="Song L."/>
            <person name="Shu W."/>
        </authorList>
    </citation>
    <scope>NUCLEOTIDE SEQUENCE</scope>
    <source>
        <strain evidence="8">FACHB-1277</strain>
    </source>
</reference>
<reference evidence="8" key="1">
    <citation type="journal article" date="2015" name="ISME J.">
        <title>Draft Genome Sequence of Streptomyces incarnatus NRRL8089, which Produces the Nucleoside Antibiotic Sinefungin.</title>
        <authorList>
            <person name="Oshima K."/>
            <person name="Hattori M."/>
            <person name="Shimizu H."/>
            <person name="Fukuda K."/>
            <person name="Nemoto M."/>
            <person name="Inagaki K."/>
            <person name="Tamura T."/>
        </authorList>
    </citation>
    <scope>NUCLEOTIDE SEQUENCE</scope>
    <source>
        <strain evidence="8">FACHB-1277</strain>
    </source>
</reference>
<accession>A0A926Z6N2</accession>
<comment type="caution">
    <text evidence="8">The sequence shown here is derived from an EMBL/GenBank/DDBJ whole genome shotgun (WGS) entry which is preliminary data.</text>
</comment>
<dbReference type="InterPro" id="IPR020574">
    <property type="entry name" value="Ribosomal_uS9_CS"/>
</dbReference>
<keyword evidence="9" id="KW-1185">Reference proteome</keyword>
<dbReference type="GO" id="GO:0022627">
    <property type="term" value="C:cytosolic small ribosomal subunit"/>
    <property type="evidence" value="ECO:0007669"/>
    <property type="project" value="TreeGrafter"/>
</dbReference>
<evidence type="ECO:0000256" key="3">
    <source>
        <dbReference type="ARBA" id="ARBA00023274"/>
    </source>
</evidence>
<organism evidence="8 9">
    <name type="scientific">Pseudanabaena cinerea FACHB-1277</name>
    <dbReference type="NCBI Taxonomy" id="2949581"/>
    <lineage>
        <taxon>Bacteria</taxon>
        <taxon>Bacillati</taxon>
        <taxon>Cyanobacteriota</taxon>
        <taxon>Cyanophyceae</taxon>
        <taxon>Pseudanabaenales</taxon>
        <taxon>Pseudanabaenaceae</taxon>
        <taxon>Pseudanabaena</taxon>
        <taxon>Pseudanabaena cinerea</taxon>
    </lineage>
</organism>
<dbReference type="SUPFAM" id="SSF54211">
    <property type="entry name" value="Ribosomal protein S5 domain 2-like"/>
    <property type="match status" value="1"/>
</dbReference>
<dbReference type="InterPro" id="IPR023035">
    <property type="entry name" value="Ribosomal_uS9_bac/plastid"/>
</dbReference>
<dbReference type="InterPro" id="IPR000754">
    <property type="entry name" value="Ribosomal_uS9"/>
</dbReference>
<gene>
    <name evidence="5 8" type="primary">rpsI</name>
    <name evidence="5" type="synonym">rps9</name>
    <name evidence="8" type="ORF">H6F44_02095</name>
</gene>
<evidence type="ECO:0000256" key="6">
    <source>
        <dbReference type="RuleBase" id="RU003815"/>
    </source>
</evidence>
<keyword evidence="2 5" id="KW-0689">Ribosomal protein</keyword>
<dbReference type="InterPro" id="IPR020568">
    <property type="entry name" value="Ribosomal_Su5_D2-typ_SF"/>
</dbReference>
<evidence type="ECO:0000256" key="1">
    <source>
        <dbReference type="ARBA" id="ARBA00005251"/>
    </source>
</evidence>
<dbReference type="GO" id="GO:0006412">
    <property type="term" value="P:translation"/>
    <property type="evidence" value="ECO:0007669"/>
    <property type="project" value="UniProtKB-UniRule"/>
</dbReference>
<evidence type="ECO:0000256" key="7">
    <source>
        <dbReference type="SAM" id="MobiDB-lite"/>
    </source>
</evidence>
<dbReference type="HAMAP" id="MF_00532_B">
    <property type="entry name" value="Ribosomal_uS9_B"/>
    <property type="match status" value="1"/>
</dbReference>
<comment type="similarity">
    <text evidence="1 5 6">Belongs to the universal ribosomal protein uS9 family.</text>
</comment>
<dbReference type="AlphaFoldDB" id="A0A926Z6N2"/>
<dbReference type="Pfam" id="PF00380">
    <property type="entry name" value="Ribosomal_S9"/>
    <property type="match status" value="1"/>
</dbReference>
<dbReference type="PANTHER" id="PTHR21569:SF1">
    <property type="entry name" value="SMALL RIBOSOMAL SUBUNIT PROTEIN US9M"/>
    <property type="match status" value="1"/>
</dbReference>
<dbReference type="RefSeq" id="WP_190349265.1">
    <property type="nucleotide sequence ID" value="NZ_JACJPY010000004.1"/>
</dbReference>
<dbReference type="InterPro" id="IPR014721">
    <property type="entry name" value="Ribsml_uS5_D2-typ_fold_subgr"/>
</dbReference>
<keyword evidence="3 5" id="KW-0687">Ribonucleoprotein</keyword>
<dbReference type="GO" id="GO:0003723">
    <property type="term" value="F:RNA binding"/>
    <property type="evidence" value="ECO:0007669"/>
    <property type="project" value="TreeGrafter"/>
</dbReference>
<dbReference type="NCBIfam" id="NF001099">
    <property type="entry name" value="PRK00132.1"/>
    <property type="match status" value="1"/>
</dbReference>
<dbReference type="EMBL" id="JACJPY010000004">
    <property type="protein sequence ID" value="MBD2148924.1"/>
    <property type="molecule type" value="Genomic_DNA"/>
</dbReference>
<proteinExistence type="inferred from homology"/>
<protein>
    <recommendedName>
        <fullName evidence="4 5">Small ribosomal subunit protein uS9</fullName>
    </recommendedName>
</protein>
<dbReference type="Proteomes" id="UP000631421">
    <property type="component" value="Unassembled WGS sequence"/>
</dbReference>